<name>A0A1H0EY98_9BACT</name>
<feature type="domain" description="YhcG N-terminal" evidence="2">
    <location>
        <begin position="17"/>
        <end position="186"/>
    </location>
</feature>
<dbReference type="InterPro" id="IPR011856">
    <property type="entry name" value="tRNA_endonuc-like_dom_sf"/>
</dbReference>
<dbReference type="GO" id="GO:0003676">
    <property type="term" value="F:nucleic acid binding"/>
    <property type="evidence" value="ECO:0007669"/>
    <property type="project" value="InterPro"/>
</dbReference>
<reference evidence="4" key="1">
    <citation type="submission" date="2016-10" db="EMBL/GenBank/DDBJ databases">
        <authorList>
            <person name="de Groot N.N."/>
        </authorList>
    </citation>
    <scope>NUCLEOTIDE SEQUENCE [LARGE SCALE GENOMIC DNA]</scope>
    <source>
        <strain evidence="4">BP1-145</strain>
    </source>
</reference>
<sequence>MQQKQITATYAEAVKAIKEAILESRYRAARLVNKEVLALYYAIGGYISVQSRAARWGSNAIGTISGLLQQELPGLRGFSETSIKRMRIFYEAWCSMFENRPLSADNLQNSIIPVGDKGHIEIRPLATDELPPETLDAFLAVGFTNHYEILAQKKDVEQRLFYIVNCAMGFWNGDKLKYYMKDDLFGKRGNMPNNFATTIANVDLRSKALRSFKDEYLLDFVNIEDPDETDERVIEQQIVHNIKNFIMALGSDFSFMGNQYRLVVSEKEYFIDLLFFNRRLQALIAIELKRGEFKPEYAGKLNFYLSALDEYVKLPHENPSIGIILCKDRDSKTVEFAFRDINKPMGVATYRTSSELPKEYQGILPEPEELRKLM</sequence>
<dbReference type="PANTHER" id="PTHR30547:SF0">
    <property type="entry name" value="BLR8175 PROTEIN"/>
    <property type="match status" value="1"/>
</dbReference>
<comment type="caution">
    <text evidence="3">The sequence shown here is derived from an EMBL/GenBank/DDBJ whole genome shotgun (WGS) entry which is preliminary data.</text>
</comment>
<dbReference type="InterPro" id="IPR053148">
    <property type="entry name" value="PD-DEXK-like_domain"/>
</dbReference>
<proteinExistence type="predicted"/>
<gene>
    <name evidence="3" type="ORF">SAMN04487900_104114</name>
</gene>
<dbReference type="Proteomes" id="UP000199134">
    <property type="component" value="Unassembled WGS sequence"/>
</dbReference>
<evidence type="ECO:0000313" key="3">
    <source>
        <dbReference type="EMBL" id="SDN87397.1"/>
    </source>
</evidence>
<dbReference type="GO" id="GO:0004519">
    <property type="term" value="F:endonuclease activity"/>
    <property type="evidence" value="ECO:0007669"/>
    <property type="project" value="UniProtKB-KW"/>
</dbReference>
<evidence type="ECO:0000259" key="2">
    <source>
        <dbReference type="Pfam" id="PF17761"/>
    </source>
</evidence>
<dbReference type="Pfam" id="PF06250">
    <property type="entry name" value="YhcG_C"/>
    <property type="match status" value="1"/>
</dbReference>
<keyword evidence="3" id="KW-0378">Hydrolase</keyword>
<dbReference type="Pfam" id="PF17761">
    <property type="entry name" value="DUF1016_N"/>
    <property type="match status" value="1"/>
</dbReference>
<dbReference type="EMBL" id="FNIW01000004">
    <property type="protein sequence ID" value="SDN87397.1"/>
    <property type="molecule type" value="Genomic_DNA"/>
</dbReference>
<dbReference type="AlphaFoldDB" id="A0A1H0EY98"/>
<accession>A0A1H0EY98</accession>
<keyword evidence="3" id="KW-0540">Nuclease</keyword>
<dbReference type="PANTHER" id="PTHR30547">
    <property type="entry name" value="UNCHARACTERIZED PROTEIN YHCG-RELATED"/>
    <property type="match status" value="1"/>
</dbReference>
<feature type="domain" description="YhcG PDDEXK nuclease" evidence="1">
    <location>
        <begin position="211"/>
        <end position="364"/>
    </location>
</feature>
<dbReference type="InterPro" id="IPR009362">
    <property type="entry name" value="YhcG_C"/>
</dbReference>
<protein>
    <submittedName>
        <fullName evidence="3">Predicted nuclease of restriction endonuclease-like (RecB) superfamily, DUF1016 family</fullName>
    </submittedName>
</protein>
<evidence type="ECO:0000259" key="1">
    <source>
        <dbReference type="Pfam" id="PF06250"/>
    </source>
</evidence>
<organism evidence="3 4">
    <name type="scientific">Prevotella communis</name>
    <dbReference type="NCBI Taxonomy" id="2913614"/>
    <lineage>
        <taxon>Bacteria</taxon>
        <taxon>Pseudomonadati</taxon>
        <taxon>Bacteroidota</taxon>
        <taxon>Bacteroidia</taxon>
        <taxon>Bacteroidales</taxon>
        <taxon>Prevotellaceae</taxon>
        <taxon>Prevotella</taxon>
    </lineage>
</organism>
<evidence type="ECO:0000313" key="4">
    <source>
        <dbReference type="Proteomes" id="UP000199134"/>
    </source>
</evidence>
<dbReference type="Gene3D" id="3.40.1350.10">
    <property type="match status" value="1"/>
</dbReference>
<dbReference type="InterPro" id="IPR041527">
    <property type="entry name" value="YhcG_N"/>
</dbReference>
<keyword evidence="3" id="KW-0255">Endonuclease</keyword>
<dbReference type="RefSeq" id="WP_091852411.1">
    <property type="nucleotide sequence ID" value="NZ_FNIW01000004.1"/>
</dbReference>
<dbReference type="OrthoDB" id="9801263at2"/>